<reference evidence="16 17" key="1">
    <citation type="journal article" date="2019" name="Sci. Rep.">
        <title>Nanopore sequencing improves the draft genome of the human pathogenic amoeba Naegleria fowleri.</title>
        <authorList>
            <person name="Liechti N."/>
            <person name="Schurch N."/>
            <person name="Bruggmann R."/>
            <person name="Wittwer M."/>
        </authorList>
    </citation>
    <scope>NUCLEOTIDE SEQUENCE [LARGE SCALE GENOMIC DNA]</scope>
    <source>
        <strain evidence="16 17">ATCC 30894</strain>
    </source>
</reference>
<dbReference type="InterPro" id="IPR017892">
    <property type="entry name" value="Pkinase_C"/>
</dbReference>
<dbReference type="PANTHER" id="PTHR22988:SF76">
    <property type="entry name" value="CHROMOSOME UNDETERMINED SCAFFOLD_135, WHOLE GENOME SHOTGUN SEQUENCE"/>
    <property type="match status" value="1"/>
</dbReference>
<keyword evidence="6 11" id="KW-0547">Nucleotide-binding</keyword>
<dbReference type="PROSITE" id="PS00108">
    <property type="entry name" value="PROTEIN_KINASE_ST"/>
    <property type="match status" value="1"/>
</dbReference>
<dbReference type="PROSITE" id="PS50011">
    <property type="entry name" value="PROTEIN_KINASE_DOM"/>
    <property type="match status" value="1"/>
</dbReference>
<keyword evidence="3 12" id="KW-0723">Serine/threonine-protein kinase</keyword>
<accession>A0A6A5BMH7</accession>
<dbReference type="GO" id="GO:0005524">
    <property type="term" value="F:ATP binding"/>
    <property type="evidence" value="ECO:0007669"/>
    <property type="project" value="UniProtKB-UniRule"/>
</dbReference>
<organism evidence="16 17">
    <name type="scientific">Naegleria fowleri</name>
    <name type="common">Brain eating amoeba</name>
    <dbReference type="NCBI Taxonomy" id="5763"/>
    <lineage>
        <taxon>Eukaryota</taxon>
        <taxon>Discoba</taxon>
        <taxon>Heterolobosea</taxon>
        <taxon>Tetramitia</taxon>
        <taxon>Eutetramitia</taxon>
        <taxon>Vahlkampfiidae</taxon>
        <taxon>Naegleria</taxon>
    </lineage>
</organism>
<proteinExistence type="inferred from homology"/>
<dbReference type="InterPro" id="IPR000719">
    <property type="entry name" value="Prot_kinase_dom"/>
</dbReference>
<dbReference type="PROSITE" id="PS00107">
    <property type="entry name" value="PROTEIN_KINASE_ATP"/>
    <property type="match status" value="1"/>
</dbReference>
<dbReference type="InterPro" id="IPR000961">
    <property type="entry name" value="AGC-kinase_C"/>
</dbReference>
<gene>
    <name evidence="16" type="ORF">FDP41_006016</name>
</gene>
<evidence type="ECO:0000256" key="6">
    <source>
        <dbReference type="ARBA" id="ARBA00022741"/>
    </source>
</evidence>
<dbReference type="CDD" id="cd05599">
    <property type="entry name" value="STKc_NDR_like"/>
    <property type="match status" value="1"/>
</dbReference>
<dbReference type="RefSeq" id="XP_044559977.1">
    <property type="nucleotide sequence ID" value="XM_044709606.1"/>
</dbReference>
<evidence type="ECO:0000256" key="2">
    <source>
        <dbReference type="ARBA" id="ARBA00012513"/>
    </source>
</evidence>
<dbReference type="AlphaFoldDB" id="A0A6A5BMH7"/>
<dbReference type="SUPFAM" id="SSF56112">
    <property type="entry name" value="Protein kinase-like (PK-like)"/>
    <property type="match status" value="1"/>
</dbReference>
<dbReference type="EC" id="2.7.11.1" evidence="2"/>
<evidence type="ECO:0000256" key="1">
    <source>
        <dbReference type="ARBA" id="ARBA00009903"/>
    </source>
</evidence>
<dbReference type="InterPro" id="IPR008271">
    <property type="entry name" value="Ser/Thr_kinase_AS"/>
</dbReference>
<evidence type="ECO:0000256" key="8">
    <source>
        <dbReference type="ARBA" id="ARBA00022840"/>
    </source>
</evidence>
<dbReference type="Pfam" id="PF00433">
    <property type="entry name" value="Pkinase_C"/>
    <property type="match status" value="1"/>
</dbReference>
<dbReference type="GO" id="GO:0005737">
    <property type="term" value="C:cytoplasm"/>
    <property type="evidence" value="ECO:0007669"/>
    <property type="project" value="UniProtKB-ARBA"/>
</dbReference>
<dbReference type="InterPro" id="IPR050839">
    <property type="entry name" value="Rho-assoc_Ser/Thr_Kinase"/>
</dbReference>
<dbReference type="OrthoDB" id="3638488at2759"/>
<protein>
    <recommendedName>
        <fullName evidence="2">non-specific serine/threonine protein kinase</fullName>
        <ecNumber evidence="2">2.7.11.1</ecNumber>
    </recommendedName>
</protein>
<dbReference type="Proteomes" id="UP000444721">
    <property type="component" value="Unassembled WGS sequence"/>
</dbReference>
<dbReference type="PANTHER" id="PTHR22988">
    <property type="entry name" value="MYOTONIC DYSTROPHY S/T KINASE-RELATED"/>
    <property type="match status" value="1"/>
</dbReference>
<evidence type="ECO:0000256" key="7">
    <source>
        <dbReference type="ARBA" id="ARBA00022777"/>
    </source>
</evidence>
<dbReference type="GeneID" id="68113234"/>
<dbReference type="VEuPathDB" id="AmoebaDB:NF0120840"/>
<dbReference type="SMART" id="SM00133">
    <property type="entry name" value="S_TK_X"/>
    <property type="match status" value="1"/>
</dbReference>
<dbReference type="InterPro" id="IPR011009">
    <property type="entry name" value="Kinase-like_dom_sf"/>
</dbReference>
<keyword evidence="8 11" id="KW-0067">ATP-binding</keyword>
<dbReference type="SMART" id="SM00220">
    <property type="entry name" value="S_TKc"/>
    <property type="match status" value="1"/>
</dbReference>
<name>A0A6A5BMH7_NAEFO</name>
<evidence type="ECO:0000256" key="11">
    <source>
        <dbReference type="PROSITE-ProRule" id="PRU10141"/>
    </source>
</evidence>
<comment type="catalytic activity">
    <reaction evidence="9">
        <text>L-threonyl-[protein] + ATP = O-phospho-L-threonyl-[protein] + ADP + H(+)</text>
        <dbReference type="Rhea" id="RHEA:46608"/>
        <dbReference type="Rhea" id="RHEA-COMP:11060"/>
        <dbReference type="Rhea" id="RHEA-COMP:11605"/>
        <dbReference type="ChEBI" id="CHEBI:15378"/>
        <dbReference type="ChEBI" id="CHEBI:30013"/>
        <dbReference type="ChEBI" id="CHEBI:30616"/>
        <dbReference type="ChEBI" id="CHEBI:61977"/>
        <dbReference type="ChEBI" id="CHEBI:456216"/>
        <dbReference type="EC" id="2.7.11.1"/>
    </reaction>
</comment>
<dbReference type="Pfam" id="PF00069">
    <property type="entry name" value="Pkinase"/>
    <property type="match status" value="2"/>
</dbReference>
<keyword evidence="7" id="KW-0418">Kinase</keyword>
<evidence type="ECO:0000256" key="5">
    <source>
        <dbReference type="ARBA" id="ARBA00022679"/>
    </source>
</evidence>
<evidence type="ECO:0000256" key="4">
    <source>
        <dbReference type="ARBA" id="ARBA00022553"/>
    </source>
</evidence>
<keyword evidence="4" id="KW-0597">Phosphoprotein</keyword>
<keyword evidence="5" id="KW-0808">Transferase</keyword>
<evidence type="ECO:0000256" key="9">
    <source>
        <dbReference type="ARBA" id="ARBA00047899"/>
    </source>
</evidence>
<dbReference type="VEuPathDB" id="AmoebaDB:NfTy_043370"/>
<evidence type="ECO:0000259" key="15">
    <source>
        <dbReference type="PROSITE" id="PS51285"/>
    </source>
</evidence>
<evidence type="ECO:0000256" key="13">
    <source>
        <dbReference type="SAM" id="MobiDB-lite"/>
    </source>
</evidence>
<evidence type="ECO:0000313" key="17">
    <source>
        <dbReference type="Proteomes" id="UP000444721"/>
    </source>
</evidence>
<evidence type="ECO:0000256" key="12">
    <source>
        <dbReference type="RuleBase" id="RU000304"/>
    </source>
</evidence>
<dbReference type="GO" id="GO:0004674">
    <property type="term" value="F:protein serine/threonine kinase activity"/>
    <property type="evidence" value="ECO:0007669"/>
    <property type="project" value="UniProtKB-KW"/>
</dbReference>
<keyword evidence="17" id="KW-1185">Reference proteome</keyword>
<feature type="domain" description="Protein kinase" evidence="14">
    <location>
        <begin position="65"/>
        <end position="369"/>
    </location>
</feature>
<comment type="caution">
    <text evidence="16">The sequence shown here is derived from an EMBL/GenBank/DDBJ whole genome shotgun (WGS) entry which is preliminary data.</text>
</comment>
<dbReference type="PROSITE" id="PS51285">
    <property type="entry name" value="AGC_KINASE_CTER"/>
    <property type="match status" value="1"/>
</dbReference>
<dbReference type="EMBL" id="VFQX01000048">
    <property type="protein sequence ID" value="KAF0975264.1"/>
    <property type="molecule type" value="Genomic_DNA"/>
</dbReference>
<dbReference type="InterPro" id="IPR017441">
    <property type="entry name" value="Protein_kinase_ATP_BS"/>
</dbReference>
<sequence>MSSNGSDVTSEDSHSSEITFSEETQSRSQIAKSILKEKYGSQKLIKEGVPTWSDLLKSRISLSDFDILKVIGRGAFGEVMLVRKKDSKEVLALKKLIKKEMMKKKQILHVRAERDILAHSNNPWIVDLRYSFQDEDNLYLAMEFLQGGDLMTWLIKKEIFTEEQTRFYIAELILAVESIHKMSYVHRDLKPDNILLDSRGHIKLTDFGLCKPFDEDPFEDVSEEEMKQAQQSTQEGPIDKVGSLSRREKMRSWKNEGRKLLYSTVGSPGYIAPEVLLKKGYRYDCDWWSVGVIMYEMIYGYPPFYADDPLKTCQKIVRWKHFLEFPDDINVSADAKDLLQQLLCDTDKRWGSEDDKTRGVDAIKKHPFFKDLDWYSIRSKQAPFTPDVKSDIDTTHFDEFGIAFLPHTTSKTKVSKNQGAEFTNFTYVRDQDKSRKGLDQLFVNPNQKQ</sequence>
<dbReference type="Gene3D" id="1.10.510.10">
    <property type="entry name" value="Transferase(Phosphotransferase) domain 1"/>
    <property type="match status" value="2"/>
</dbReference>
<feature type="binding site" evidence="11">
    <location>
        <position position="99"/>
    </location>
    <ligand>
        <name>ATP</name>
        <dbReference type="ChEBI" id="CHEBI:30616"/>
    </ligand>
</feature>
<feature type="domain" description="AGC-kinase C-terminal" evidence="15">
    <location>
        <begin position="370"/>
        <end position="437"/>
    </location>
</feature>
<dbReference type="FunFam" id="3.30.200.20:FF:000192">
    <property type="entry name" value="Serine/threonine-protein kinase cot-1"/>
    <property type="match status" value="1"/>
</dbReference>
<comment type="similarity">
    <text evidence="1">Belongs to the protein kinase superfamily. AGC Ser/Thr protein kinase family.</text>
</comment>
<dbReference type="Gene3D" id="3.30.200.20">
    <property type="entry name" value="Phosphorylase Kinase, domain 1"/>
    <property type="match status" value="2"/>
</dbReference>
<dbReference type="VEuPathDB" id="AmoebaDB:FDP41_006016"/>
<evidence type="ECO:0000256" key="10">
    <source>
        <dbReference type="ARBA" id="ARBA00048679"/>
    </source>
</evidence>
<comment type="catalytic activity">
    <reaction evidence="10">
        <text>L-seryl-[protein] + ATP = O-phospho-L-seryl-[protein] + ADP + H(+)</text>
        <dbReference type="Rhea" id="RHEA:17989"/>
        <dbReference type="Rhea" id="RHEA-COMP:9863"/>
        <dbReference type="Rhea" id="RHEA-COMP:11604"/>
        <dbReference type="ChEBI" id="CHEBI:15378"/>
        <dbReference type="ChEBI" id="CHEBI:29999"/>
        <dbReference type="ChEBI" id="CHEBI:30616"/>
        <dbReference type="ChEBI" id="CHEBI:83421"/>
        <dbReference type="ChEBI" id="CHEBI:456216"/>
        <dbReference type="EC" id="2.7.11.1"/>
    </reaction>
</comment>
<feature type="region of interest" description="Disordered" evidence="13">
    <location>
        <begin position="1"/>
        <end position="24"/>
    </location>
</feature>
<dbReference type="OMA" id="MLVHHAL"/>
<evidence type="ECO:0000313" key="16">
    <source>
        <dbReference type="EMBL" id="KAF0975264.1"/>
    </source>
</evidence>
<evidence type="ECO:0000256" key="3">
    <source>
        <dbReference type="ARBA" id="ARBA00022527"/>
    </source>
</evidence>
<evidence type="ECO:0000259" key="14">
    <source>
        <dbReference type="PROSITE" id="PS50011"/>
    </source>
</evidence>